<dbReference type="InterPro" id="IPR050346">
    <property type="entry name" value="FMO-like"/>
</dbReference>
<evidence type="ECO:0000256" key="3">
    <source>
        <dbReference type="ARBA" id="ARBA00022630"/>
    </source>
</evidence>
<dbReference type="AlphaFoldDB" id="A0A2A6C1Z9"/>
<dbReference type="EnsemblMetazoa" id="PPA05848.1">
    <property type="protein sequence ID" value="PPA05848.1"/>
    <property type="gene ID" value="WBGene00095402"/>
</dbReference>
<dbReference type="GO" id="GO:0005789">
    <property type="term" value="C:endoplasmic reticulum membrane"/>
    <property type="evidence" value="ECO:0007669"/>
    <property type="project" value="UniProtKB-SubCell"/>
</dbReference>
<sequence>MRYCMDSMLSVMRDKETSEDCESTSPTRPRELQIILTSSESSVMNSTVINTSKELSAYSDFPPKAEEANFMHNRQMYQYFVDYANHFKINEYIEFYHKVVNVERADDYSKTGRWNVTVRNEFHEFHVYWSSHSSSFSTTVEGQREFQGQIMHAHSYKDHRGMANRHEAQWRNAEQFASDAARHEIGTAPLYLPHAVILCKSTKRQDSSFRSTDEMILGLENKVVAVVGIGNSGGDVAVELSKMAKQRFPNWLVETAAQRQLNRRFDHDLFRLKPDFGVFGAHPTVNDELPNRIAAGTVRVKPQIRRFTERGLEFDDGTKVDEVDTVVLATGYSFEFPILERGELVKVKENEVDLFQNVFPLSCEHDTLGIIGLIQPLGCILPIAEMQARVVLDVLAGRSKLPTLVDYIPYMDELAKLSYLPFDPVMAVHTLLSPATANFYRLRGPHPWYGAREAILTIEDRIVKATNSEKTCGIFSARHAYVNELLIFFGIVAYCLYRAFWH</sequence>
<name>A0A2A6C1Z9_PRIPA</name>
<evidence type="ECO:0000256" key="2">
    <source>
        <dbReference type="ARBA" id="ARBA00009183"/>
    </source>
</evidence>
<evidence type="ECO:0000313" key="10">
    <source>
        <dbReference type="Proteomes" id="UP000005239"/>
    </source>
</evidence>
<keyword evidence="7" id="KW-0256">Endoplasmic reticulum</keyword>
<keyword evidence="6 7" id="KW-0560">Oxidoreductase</keyword>
<accession>A0A2A6C1Z9</accession>
<dbReference type="OrthoDB" id="66881at2759"/>
<evidence type="ECO:0000256" key="4">
    <source>
        <dbReference type="ARBA" id="ARBA00022827"/>
    </source>
</evidence>
<keyword evidence="10" id="KW-1185">Reference proteome</keyword>
<dbReference type="GO" id="GO:0004497">
    <property type="term" value="F:monooxygenase activity"/>
    <property type="evidence" value="ECO:0000318"/>
    <property type="project" value="GO_Central"/>
</dbReference>
<keyword evidence="4 7" id="KW-0274">FAD</keyword>
<keyword evidence="7" id="KW-0472">Membrane</keyword>
<reference evidence="10" key="1">
    <citation type="journal article" date="2008" name="Nat. Genet.">
        <title>The Pristionchus pacificus genome provides a unique perspective on nematode lifestyle and parasitism.</title>
        <authorList>
            <person name="Dieterich C."/>
            <person name="Clifton S.W."/>
            <person name="Schuster L.N."/>
            <person name="Chinwalla A."/>
            <person name="Delehaunty K."/>
            <person name="Dinkelacker I."/>
            <person name="Fulton L."/>
            <person name="Fulton R."/>
            <person name="Godfrey J."/>
            <person name="Minx P."/>
            <person name="Mitreva M."/>
            <person name="Roeseler W."/>
            <person name="Tian H."/>
            <person name="Witte H."/>
            <person name="Yang S.P."/>
            <person name="Wilson R.K."/>
            <person name="Sommer R.J."/>
        </authorList>
    </citation>
    <scope>NUCLEOTIDE SEQUENCE [LARGE SCALE GENOMIC DNA]</scope>
    <source>
        <strain evidence="10">PS312</strain>
    </source>
</reference>
<dbReference type="PIRSF" id="PIRSF000332">
    <property type="entry name" value="FMO"/>
    <property type="match status" value="1"/>
</dbReference>
<dbReference type="EC" id="1.-.-.-" evidence="8"/>
<dbReference type="InterPro" id="IPR020946">
    <property type="entry name" value="Flavin_mOase-like"/>
</dbReference>
<evidence type="ECO:0000313" key="9">
    <source>
        <dbReference type="EnsemblMetazoa" id="PPA05848.1"/>
    </source>
</evidence>
<dbReference type="PANTHER" id="PTHR23023">
    <property type="entry name" value="DIMETHYLANILINE MONOOXYGENASE"/>
    <property type="match status" value="1"/>
</dbReference>
<comment type="cofactor">
    <cofactor evidence="1 7 8">
        <name>FAD</name>
        <dbReference type="ChEBI" id="CHEBI:57692"/>
    </cofactor>
</comment>
<keyword evidence="7 8" id="KW-0503">Monooxygenase</keyword>
<accession>A0A8R1U865</accession>
<evidence type="ECO:0000256" key="5">
    <source>
        <dbReference type="ARBA" id="ARBA00022857"/>
    </source>
</evidence>
<proteinExistence type="inferred from homology"/>
<dbReference type="InterPro" id="IPR000960">
    <property type="entry name" value="Flavin_mOase"/>
</dbReference>
<dbReference type="Gene3D" id="3.50.50.60">
    <property type="entry name" value="FAD/NAD(P)-binding domain"/>
    <property type="match status" value="2"/>
</dbReference>
<reference evidence="9" key="2">
    <citation type="submission" date="2022-06" db="UniProtKB">
        <authorList>
            <consortium name="EnsemblMetazoa"/>
        </authorList>
    </citation>
    <scope>IDENTIFICATION</scope>
    <source>
        <strain evidence="9">PS312</strain>
    </source>
</reference>
<keyword evidence="5 7" id="KW-0521">NADP</keyword>
<dbReference type="SUPFAM" id="SSF51905">
    <property type="entry name" value="FAD/NAD(P)-binding domain"/>
    <property type="match status" value="2"/>
</dbReference>
<keyword evidence="3 7" id="KW-0285">Flavoprotein</keyword>
<comment type="similarity">
    <text evidence="2 7 8">Belongs to the FMO family.</text>
</comment>
<comment type="subcellular location">
    <subcellularLocation>
        <location evidence="7">Endoplasmic reticulum membrane</location>
    </subcellularLocation>
</comment>
<dbReference type="PRINTS" id="PR00370">
    <property type="entry name" value="FMOXYGENASE"/>
</dbReference>
<dbReference type="GO" id="GO:0004499">
    <property type="term" value="F:N,N-dimethylaniline monooxygenase activity"/>
    <property type="evidence" value="ECO:0007669"/>
    <property type="project" value="UniProtKB-UniRule"/>
</dbReference>
<evidence type="ECO:0000256" key="1">
    <source>
        <dbReference type="ARBA" id="ARBA00001974"/>
    </source>
</evidence>
<dbReference type="GO" id="GO:0050660">
    <property type="term" value="F:flavin adenine dinucleotide binding"/>
    <property type="evidence" value="ECO:0007669"/>
    <property type="project" value="InterPro"/>
</dbReference>
<evidence type="ECO:0000256" key="7">
    <source>
        <dbReference type="PIRNR" id="PIRNR000332"/>
    </source>
</evidence>
<dbReference type="Pfam" id="PF00743">
    <property type="entry name" value="FMO-like"/>
    <property type="match status" value="3"/>
</dbReference>
<dbReference type="GO" id="GO:0050661">
    <property type="term" value="F:NADP binding"/>
    <property type="evidence" value="ECO:0007669"/>
    <property type="project" value="InterPro"/>
</dbReference>
<dbReference type="Proteomes" id="UP000005239">
    <property type="component" value="Unassembled WGS sequence"/>
</dbReference>
<evidence type="ECO:0000256" key="8">
    <source>
        <dbReference type="RuleBase" id="RU361177"/>
    </source>
</evidence>
<organism evidence="9 10">
    <name type="scientific">Pristionchus pacificus</name>
    <name type="common">Parasitic nematode worm</name>
    <dbReference type="NCBI Taxonomy" id="54126"/>
    <lineage>
        <taxon>Eukaryota</taxon>
        <taxon>Metazoa</taxon>
        <taxon>Ecdysozoa</taxon>
        <taxon>Nematoda</taxon>
        <taxon>Chromadorea</taxon>
        <taxon>Rhabditida</taxon>
        <taxon>Rhabditina</taxon>
        <taxon>Diplogasteromorpha</taxon>
        <taxon>Diplogasteroidea</taxon>
        <taxon>Neodiplogasteridae</taxon>
        <taxon>Pristionchus</taxon>
    </lineage>
</organism>
<gene>
    <name evidence="9" type="primary">WBGene00095402</name>
</gene>
<protein>
    <recommendedName>
        <fullName evidence="8">Flavin-containing monooxygenase</fullName>
        <ecNumber evidence="8">1.-.-.-</ecNumber>
    </recommendedName>
</protein>
<dbReference type="FunFam" id="3.50.50.60:FF:000023">
    <property type="entry name" value="Dimethylaniline monooxygenase [N-oxide-forming]"/>
    <property type="match status" value="1"/>
</dbReference>
<evidence type="ECO:0000256" key="6">
    <source>
        <dbReference type="ARBA" id="ARBA00023002"/>
    </source>
</evidence>
<dbReference type="InterPro" id="IPR036188">
    <property type="entry name" value="FAD/NAD-bd_sf"/>
</dbReference>